<name>A0A316Z5Z5_9BASI</name>
<dbReference type="RefSeq" id="XP_025597318.1">
    <property type="nucleotide sequence ID" value="XM_025742702.1"/>
</dbReference>
<evidence type="ECO:0000256" key="2">
    <source>
        <dbReference type="ARBA" id="ARBA00022729"/>
    </source>
</evidence>
<evidence type="ECO:0000313" key="3">
    <source>
        <dbReference type="EMBL" id="PWN97039.1"/>
    </source>
</evidence>
<dbReference type="GeneID" id="37270246"/>
<organism evidence="3 4">
    <name type="scientific">Tilletiopsis washingtonensis</name>
    <dbReference type="NCBI Taxonomy" id="58919"/>
    <lineage>
        <taxon>Eukaryota</taxon>
        <taxon>Fungi</taxon>
        <taxon>Dikarya</taxon>
        <taxon>Basidiomycota</taxon>
        <taxon>Ustilaginomycotina</taxon>
        <taxon>Exobasidiomycetes</taxon>
        <taxon>Entylomatales</taxon>
        <taxon>Entylomatales incertae sedis</taxon>
        <taxon>Tilletiopsis</taxon>
    </lineage>
</organism>
<protein>
    <submittedName>
        <fullName evidence="3">Uncharacterized protein</fullName>
    </submittedName>
</protein>
<dbReference type="Pfam" id="PF09435">
    <property type="entry name" value="DUF2015"/>
    <property type="match status" value="1"/>
</dbReference>
<dbReference type="OrthoDB" id="447314at2759"/>
<keyword evidence="2" id="KW-0732">Signal</keyword>
<dbReference type="InterPro" id="IPR018559">
    <property type="entry name" value="DUF2015"/>
</dbReference>
<reference evidence="3 4" key="1">
    <citation type="journal article" date="2018" name="Mol. Biol. Evol.">
        <title>Broad Genomic Sampling Reveals a Smut Pathogenic Ancestry of the Fungal Clade Ustilaginomycotina.</title>
        <authorList>
            <person name="Kijpornyongpan T."/>
            <person name="Mondo S.J."/>
            <person name="Barry K."/>
            <person name="Sandor L."/>
            <person name="Lee J."/>
            <person name="Lipzen A."/>
            <person name="Pangilinan J."/>
            <person name="LaButti K."/>
            <person name="Hainaut M."/>
            <person name="Henrissat B."/>
            <person name="Grigoriev I.V."/>
            <person name="Spatafora J.W."/>
            <person name="Aime M.C."/>
        </authorList>
    </citation>
    <scope>NUCLEOTIDE SEQUENCE [LARGE SCALE GENOMIC DNA]</scope>
    <source>
        <strain evidence="3 4">MCA 4186</strain>
    </source>
</reference>
<keyword evidence="4" id="KW-1185">Reference proteome</keyword>
<evidence type="ECO:0000256" key="1">
    <source>
        <dbReference type="ARBA" id="ARBA00008325"/>
    </source>
</evidence>
<dbReference type="PANTHER" id="PTHR28023">
    <property type="entry name" value="UPF0357 PROTEIN YCL012C"/>
    <property type="match status" value="1"/>
</dbReference>
<dbReference type="PANTHER" id="PTHR28023:SF1">
    <property type="entry name" value="UPF0357 PROTEIN YCL012C"/>
    <property type="match status" value="1"/>
</dbReference>
<dbReference type="EMBL" id="KZ819296">
    <property type="protein sequence ID" value="PWN97039.1"/>
    <property type="molecule type" value="Genomic_DNA"/>
</dbReference>
<comment type="similarity">
    <text evidence="1">Belongs to the UPF0357 family.</text>
</comment>
<dbReference type="Proteomes" id="UP000245946">
    <property type="component" value="Unassembled WGS sequence"/>
</dbReference>
<sequence>MLYSFLLSSLVVVLLIIGYMNRAALLPLLPEHIVERLPAALRAPPSGARYSRLSAFDWASQARAGLSSARFDIEANLRDGDARAGLDEIGSLEVNAVMASRNMTFDQARLHIHEQRLRDNGIDPRTGLSLDAKSVTFANLR</sequence>
<accession>A0A316Z5Z5</accession>
<evidence type="ECO:0000313" key="4">
    <source>
        <dbReference type="Proteomes" id="UP000245946"/>
    </source>
</evidence>
<proteinExistence type="inferred from homology"/>
<gene>
    <name evidence="3" type="ORF">FA09DRAFT_330689</name>
</gene>
<dbReference type="AlphaFoldDB" id="A0A316Z5Z5"/>